<geneLocation type="plasmid" evidence="2 3">
    <name>pASTE61-200</name>
</geneLocation>
<keyword evidence="1" id="KW-1133">Transmembrane helix</keyword>
<evidence type="ECO:0000256" key="1">
    <source>
        <dbReference type="SAM" id="Phobius"/>
    </source>
</evidence>
<feature type="transmembrane region" description="Helical" evidence="1">
    <location>
        <begin position="53"/>
        <end position="79"/>
    </location>
</feature>
<evidence type="ECO:0000313" key="2">
    <source>
        <dbReference type="EMBL" id="AMJ76764.1"/>
    </source>
</evidence>
<protein>
    <submittedName>
        <fullName evidence="2">Uncharacterized protein</fullName>
    </submittedName>
</protein>
<sequence>MKVKGLYPLLIGLVVGGLVIPLTAMLGIVITLFKGKGDNSSLSKIEYWSLLWAYAMALFSPYHLDILVVIGVLFGVLAIWKVKTRLFSLMTMIGQGVLIVLSPTLALINNPEVLQLTFGVYVLFYITSIYLYTKVK</sequence>
<feature type="transmembrane region" description="Helical" evidence="1">
    <location>
        <begin position="7"/>
        <end position="33"/>
    </location>
</feature>
<reference evidence="2 3" key="1">
    <citation type="submission" date="2015-12" db="EMBL/GenBank/DDBJ databases">
        <title>Intraspecies pangenome expansion in the marine bacterium Alteromonas.</title>
        <authorList>
            <person name="Lopez-Perez M."/>
            <person name="Rodriguez-Valera F."/>
        </authorList>
    </citation>
    <scope>NUCLEOTIDE SEQUENCE [LARGE SCALE GENOMIC DNA]</scope>
    <source>
        <strain evidence="2 3">LMG 21861</strain>
        <plasmid evidence="2 3">pASTE61-200</plasmid>
    </source>
</reference>
<name>A0ABM5YQ21_9ALTE</name>
<keyword evidence="3" id="KW-1185">Reference proteome</keyword>
<proteinExistence type="predicted"/>
<feature type="transmembrane region" description="Helical" evidence="1">
    <location>
        <begin position="86"/>
        <end position="108"/>
    </location>
</feature>
<dbReference type="RefSeq" id="WP_061093803.1">
    <property type="nucleotide sequence ID" value="NZ_CP013927.1"/>
</dbReference>
<organism evidence="2 3">
    <name type="scientific">Alteromonas stellipolaris</name>
    <dbReference type="NCBI Taxonomy" id="233316"/>
    <lineage>
        <taxon>Bacteria</taxon>
        <taxon>Pseudomonadati</taxon>
        <taxon>Pseudomonadota</taxon>
        <taxon>Gammaproteobacteria</taxon>
        <taxon>Alteromonadales</taxon>
        <taxon>Alteromonadaceae</taxon>
        <taxon>Alteromonas/Salinimonas group</taxon>
        <taxon>Alteromonas</taxon>
    </lineage>
</organism>
<keyword evidence="1" id="KW-0812">Transmembrane</keyword>
<keyword evidence="1" id="KW-0472">Membrane</keyword>
<evidence type="ECO:0000313" key="3">
    <source>
        <dbReference type="Proteomes" id="UP000056750"/>
    </source>
</evidence>
<dbReference type="Proteomes" id="UP000056750">
    <property type="component" value="Plasmid pASTE61-200"/>
</dbReference>
<accession>A0ABM5YQ21</accession>
<dbReference type="EMBL" id="CP013927">
    <property type="protein sequence ID" value="AMJ76764.1"/>
    <property type="molecule type" value="Genomic_DNA"/>
</dbReference>
<feature type="transmembrane region" description="Helical" evidence="1">
    <location>
        <begin position="114"/>
        <end position="133"/>
    </location>
</feature>
<keyword evidence="2" id="KW-0614">Plasmid</keyword>
<gene>
    <name evidence="2" type="ORF">AVL57_01070</name>
</gene>